<sequence length="169" mass="19444">MIRPTESLALPDLSDFVRVDPDERKPLRAIVALKKAAYRGGLDEDAPEAYLKDTFYCFEHQRRQELNHASSIVFQEATNEFAGYCLVSLWEELPLIYDVAVHPDFRRHGLGRYMLRRAIGALEPFFPVIRLFVTAGNEAEHLYAGLGFLSGDEYAHLVYENDYEKERTT</sequence>
<feature type="domain" description="N-acetyltransferase" evidence="1">
    <location>
        <begin position="17"/>
        <end position="169"/>
    </location>
</feature>
<comment type="caution">
    <text evidence="2">The sequence shown here is derived from an EMBL/GenBank/DDBJ whole genome shotgun (WGS) entry which is preliminary data.</text>
</comment>
<dbReference type="Proteomes" id="UP000665561">
    <property type="component" value="Unassembled WGS sequence"/>
</dbReference>
<keyword evidence="3" id="KW-1185">Reference proteome</keyword>
<organism evidence="2 3">
    <name type="scientific">Paenibacillus glycinis</name>
    <dbReference type="NCBI Taxonomy" id="2697035"/>
    <lineage>
        <taxon>Bacteria</taxon>
        <taxon>Bacillati</taxon>
        <taxon>Bacillota</taxon>
        <taxon>Bacilli</taxon>
        <taxon>Bacillales</taxon>
        <taxon>Paenibacillaceae</taxon>
        <taxon>Paenibacillus</taxon>
    </lineage>
</organism>
<dbReference type="EMBL" id="JAAAMV010000002">
    <property type="protein sequence ID" value="NBD23250.1"/>
    <property type="molecule type" value="Genomic_DNA"/>
</dbReference>
<reference evidence="2 3" key="1">
    <citation type="submission" date="2020-01" db="EMBL/GenBank/DDBJ databases">
        <title>Paenibacillus soybeanensis sp. nov. isolated from the nodules of soybean (Glycine max(L.) Merr).</title>
        <authorList>
            <person name="Wang H."/>
        </authorList>
    </citation>
    <scope>NUCLEOTIDE SEQUENCE [LARGE SCALE GENOMIC DNA]</scope>
    <source>
        <strain evidence="2 3">T1</strain>
    </source>
</reference>
<evidence type="ECO:0000313" key="3">
    <source>
        <dbReference type="Proteomes" id="UP000665561"/>
    </source>
</evidence>
<dbReference type="RefSeq" id="WP_161741676.1">
    <property type="nucleotide sequence ID" value="NZ_JAAAMV010000002.1"/>
</dbReference>
<dbReference type="Pfam" id="PF00583">
    <property type="entry name" value="Acetyltransf_1"/>
    <property type="match status" value="1"/>
</dbReference>
<name>A0ABW9XKW4_9BACL</name>
<proteinExistence type="predicted"/>
<dbReference type="SUPFAM" id="SSF55729">
    <property type="entry name" value="Acyl-CoA N-acyltransferases (Nat)"/>
    <property type="match status" value="1"/>
</dbReference>
<dbReference type="PROSITE" id="PS51186">
    <property type="entry name" value="GNAT"/>
    <property type="match status" value="1"/>
</dbReference>
<protein>
    <submittedName>
        <fullName evidence="2">GNAT family N-acetyltransferase</fullName>
    </submittedName>
</protein>
<gene>
    <name evidence="2" type="ORF">GT019_05155</name>
</gene>
<accession>A0ABW9XKW4</accession>
<dbReference type="InterPro" id="IPR000182">
    <property type="entry name" value="GNAT_dom"/>
</dbReference>
<dbReference type="Gene3D" id="3.40.630.30">
    <property type="match status" value="1"/>
</dbReference>
<evidence type="ECO:0000313" key="2">
    <source>
        <dbReference type="EMBL" id="NBD23250.1"/>
    </source>
</evidence>
<dbReference type="InterPro" id="IPR016181">
    <property type="entry name" value="Acyl_CoA_acyltransferase"/>
</dbReference>
<dbReference type="CDD" id="cd04301">
    <property type="entry name" value="NAT_SF"/>
    <property type="match status" value="1"/>
</dbReference>
<evidence type="ECO:0000259" key="1">
    <source>
        <dbReference type="PROSITE" id="PS51186"/>
    </source>
</evidence>